<proteinExistence type="predicted"/>
<accession>A0ABQ2K397</accession>
<evidence type="ECO:0000259" key="2">
    <source>
        <dbReference type="Pfam" id="PF13454"/>
    </source>
</evidence>
<dbReference type="PANTHER" id="PTHR40254">
    <property type="entry name" value="BLR0577 PROTEIN"/>
    <property type="match status" value="1"/>
</dbReference>
<dbReference type="PANTHER" id="PTHR40254:SF1">
    <property type="entry name" value="BLR0577 PROTEIN"/>
    <property type="match status" value="1"/>
</dbReference>
<protein>
    <submittedName>
        <fullName evidence="3">FAD/NAD(P) binding domain-containing protein</fullName>
    </submittedName>
</protein>
<keyword evidence="4" id="KW-1185">Reference proteome</keyword>
<dbReference type="RefSeq" id="WP_188823776.1">
    <property type="nucleotide sequence ID" value="NZ_BMLK01000049.1"/>
</dbReference>
<dbReference type="InterPro" id="IPR052189">
    <property type="entry name" value="L-asp_N-monooxygenase_NS-form"/>
</dbReference>
<feature type="region of interest" description="Disordered" evidence="1">
    <location>
        <begin position="1"/>
        <end position="25"/>
    </location>
</feature>
<evidence type="ECO:0000313" key="4">
    <source>
        <dbReference type="Proteomes" id="UP000605099"/>
    </source>
</evidence>
<dbReference type="Proteomes" id="UP000605099">
    <property type="component" value="Unassembled WGS sequence"/>
</dbReference>
<comment type="caution">
    <text evidence="3">The sequence shown here is derived from an EMBL/GenBank/DDBJ whole genome shotgun (WGS) entry which is preliminary data.</text>
</comment>
<dbReference type="InterPro" id="IPR036188">
    <property type="entry name" value="FAD/NAD-bd_sf"/>
</dbReference>
<feature type="domain" description="FAD-dependent urate hydroxylase HpyO/Asp monooxygenase CreE-like FAD/NAD(P)-binding" evidence="2">
    <location>
        <begin position="28"/>
        <end position="187"/>
    </location>
</feature>
<dbReference type="SUPFAM" id="SSF51905">
    <property type="entry name" value="FAD/NAD(P)-binding domain"/>
    <property type="match status" value="1"/>
</dbReference>
<sequence>MARTFPKATDASSGTPTRSEDRGGECIAIIGGGPTGTYMLYALSRVDGVRTITVFESGPVPGPGLPFAEHLNDPHALANIAGLEIPPLVETLNDWARRQPPERLEAWGIAGKEGDERAFFPRIVLGAWLADAFAGIVAHSPIPIAVHAGCDVVDVVAMPGTSRVDWRTGNDRIHSAQFDRVIIATGYGATGSGADDARERTGQGCASAVKGRAHVRLGILGSSLSAIDAIVAIAMANGTFAHEETGPGLVYTPTRNWHATMMSRNGLLPEADFWFPVPLPPLLHLTDEAAARLVQRRDGDLDRMFALFAEELGVQDPGYAAKVGLDSATADDFAARYLRERLASDPWDYARRNLLETREWHRRRNTPAWRVVILKAHEVFASIVPKLSEADLARFQSGLKRVFTDNYAAVPDLSIARLLALRAAGAIDLVALGEDYRITPEGQREWRVSRDEWSARFDALIDARGQQAAPLDSFPFPTLRLQLCASALHHGRDWNGGLSPSPDLTVPGIDPAWHRVHLCALPFLLRDRPFIQGLVECAAMARDVAQAVDQSIRLRESDPSTLALLEMLDKTAVTLADGAVIALEIENYHTQAEGALLADDANRPPNQ</sequence>
<dbReference type="EMBL" id="BMLK01000049">
    <property type="protein sequence ID" value="GGN62537.1"/>
    <property type="molecule type" value="Genomic_DNA"/>
</dbReference>
<dbReference type="InterPro" id="IPR038732">
    <property type="entry name" value="HpyO/CreE_NAD-binding"/>
</dbReference>
<organism evidence="3 4">
    <name type="scientific">Novosphingobium indicum</name>
    <dbReference type="NCBI Taxonomy" id="462949"/>
    <lineage>
        <taxon>Bacteria</taxon>
        <taxon>Pseudomonadati</taxon>
        <taxon>Pseudomonadota</taxon>
        <taxon>Alphaproteobacteria</taxon>
        <taxon>Sphingomonadales</taxon>
        <taxon>Sphingomonadaceae</taxon>
        <taxon>Novosphingobium</taxon>
    </lineage>
</organism>
<name>A0ABQ2K397_9SPHN</name>
<dbReference type="Pfam" id="PF13454">
    <property type="entry name" value="NAD_binding_9"/>
    <property type="match status" value="1"/>
</dbReference>
<evidence type="ECO:0000313" key="3">
    <source>
        <dbReference type="EMBL" id="GGN62537.1"/>
    </source>
</evidence>
<evidence type="ECO:0000256" key="1">
    <source>
        <dbReference type="SAM" id="MobiDB-lite"/>
    </source>
</evidence>
<reference evidence="4" key="1">
    <citation type="journal article" date="2019" name="Int. J. Syst. Evol. Microbiol.">
        <title>The Global Catalogue of Microorganisms (GCM) 10K type strain sequencing project: providing services to taxonomists for standard genome sequencing and annotation.</title>
        <authorList>
            <consortium name="The Broad Institute Genomics Platform"/>
            <consortium name="The Broad Institute Genome Sequencing Center for Infectious Disease"/>
            <person name="Wu L."/>
            <person name="Ma J."/>
        </authorList>
    </citation>
    <scope>NUCLEOTIDE SEQUENCE [LARGE SCALE GENOMIC DNA]</scope>
    <source>
        <strain evidence="4">CGMCC 1.6784</strain>
    </source>
</reference>
<gene>
    <name evidence="3" type="ORF">GCM10011349_46330</name>
</gene>